<dbReference type="Gene3D" id="1.20.1070.10">
    <property type="entry name" value="Rhodopsin 7-helix transmembrane proteins"/>
    <property type="match status" value="1"/>
</dbReference>
<sequence length="359" mass="40433">MSFSSSPSFFNQSIKNGLFGIKINPNLGTPVSLYQSFSNSGPIWQIILPSTLLFIISIISIILNLFVIIITILTLTLRGTANYLMALICFCEVLHASGHLIFFIISITGINFIPLLIANLLIIHMIFGLYTCMPLMLSAGFDRLFAVSFPQLHKSICIEYKYIYLSIYTIFCIFCGFYGVYYVTEYSFNNPNIPTTGCISEIISGQVGTQFFIYAAIFNSLTALCYILIWIIIRCKQGVSEETNTRLLRSLVCIMVISIGGYIINLSVYQFFFYLIDHKIFNYIYLWQIGFIPGILLNIGAGSNAVILYFTSSEYRKAFKYHLNKLAKVFGIKGTNTVTVISPMFGTSSQKISKIGNNY</sequence>
<dbReference type="InterPro" id="IPR017452">
    <property type="entry name" value="GPCR_Rhodpsn_7TM"/>
</dbReference>
<dbReference type="InterPro" id="IPR019424">
    <property type="entry name" value="7TM_GPCR_Srsx"/>
</dbReference>
<dbReference type="GO" id="GO:0016020">
    <property type="term" value="C:membrane"/>
    <property type="evidence" value="ECO:0007669"/>
    <property type="project" value="UniProtKB-SubCell"/>
</dbReference>
<evidence type="ECO:0000256" key="2">
    <source>
        <dbReference type="ARBA" id="ARBA00022692"/>
    </source>
</evidence>
<evidence type="ECO:0000313" key="7">
    <source>
        <dbReference type="EMBL" id="KAF7639412.1"/>
    </source>
</evidence>
<dbReference type="AlphaFoldDB" id="A0A8T0A1L4"/>
<evidence type="ECO:0000259" key="6">
    <source>
        <dbReference type="PROSITE" id="PS50262"/>
    </source>
</evidence>
<proteinExistence type="predicted"/>
<feature type="domain" description="G-protein coupled receptors family 1 profile" evidence="6">
    <location>
        <begin position="63"/>
        <end position="308"/>
    </location>
</feature>
<feature type="transmembrane region" description="Helical" evidence="5">
    <location>
        <begin position="83"/>
        <end position="110"/>
    </location>
</feature>
<evidence type="ECO:0000313" key="8">
    <source>
        <dbReference type="Proteomes" id="UP000605970"/>
    </source>
</evidence>
<evidence type="ECO:0000256" key="3">
    <source>
        <dbReference type="ARBA" id="ARBA00022989"/>
    </source>
</evidence>
<feature type="transmembrane region" description="Helical" evidence="5">
    <location>
        <begin position="162"/>
        <end position="183"/>
    </location>
</feature>
<dbReference type="Pfam" id="PF10320">
    <property type="entry name" value="7TM_GPCR_Srsx"/>
    <property type="match status" value="1"/>
</dbReference>
<comment type="caution">
    <text evidence="7">The sequence shown here is derived from an EMBL/GenBank/DDBJ whole genome shotgun (WGS) entry which is preliminary data.</text>
</comment>
<dbReference type="InterPro" id="IPR047130">
    <property type="entry name" value="7TM_GPCR_Srsx_nematod"/>
</dbReference>
<dbReference type="SUPFAM" id="SSF81321">
    <property type="entry name" value="Family A G protein-coupled receptor-like"/>
    <property type="match status" value="1"/>
</dbReference>
<dbReference type="PANTHER" id="PTHR23360:SF5">
    <property type="entry name" value="G-PROTEIN COUPLED RECEPTORS FAMILY 1 PROFILE DOMAIN-CONTAINING PROTEIN"/>
    <property type="match status" value="1"/>
</dbReference>
<dbReference type="Proteomes" id="UP000605970">
    <property type="component" value="Unassembled WGS sequence"/>
</dbReference>
<dbReference type="EMBL" id="JABEBT010000005">
    <property type="protein sequence ID" value="KAF7639412.1"/>
    <property type="molecule type" value="Genomic_DNA"/>
</dbReference>
<dbReference type="GO" id="GO:0004930">
    <property type="term" value="F:G protein-coupled receptor activity"/>
    <property type="evidence" value="ECO:0007669"/>
    <property type="project" value="InterPro"/>
</dbReference>
<feature type="transmembrane region" description="Helical" evidence="5">
    <location>
        <begin position="247"/>
        <end position="272"/>
    </location>
</feature>
<evidence type="ECO:0000256" key="1">
    <source>
        <dbReference type="ARBA" id="ARBA00004370"/>
    </source>
</evidence>
<accession>A0A8T0A1L4</accession>
<dbReference type="PANTHER" id="PTHR23360">
    <property type="entry name" value="G-PROTEIN COUPLED RECEPTORS FAMILY 1 PROFILE DOMAIN-CONTAINING PROTEIN-RELATED"/>
    <property type="match status" value="1"/>
</dbReference>
<feature type="transmembrane region" description="Helical" evidence="5">
    <location>
        <begin position="116"/>
        <end position="141"/>
    </location>
</feature>
<keyword evidence="8" id="KW-1185">Reference proteome</keyword>
<evidence type="ECO:0000256" key="5">
    <source>
        <dbReference type="SAM" id="Phobius"/>
    </source>
</evidence>
<keyword evidence="2 5" id="KW-0812">Transmembrane</keyword>
<feature type="transmembrane region" description="Helical" evidence="5">
    <location>
        <begin position="211"/>
        <end position="235"/>
    </location>
</feature>
<dbReference type="PROSITE" id="PS50262">
    <property type="entry name" value="G_PROTEIN_RECEP_F1_2"/>
    <property type="match status" value="1"/>
</dbReference>
<evidence type="ECO:0000256" key="4">
    <source>
        <dbReference type="ARBA" id="ARBA00023136"/>
    </source>
</evidence>
<dbReference type="SMART" id="SM01381">
    <property type="entry name" value="7TM_GPCR_Srsx"/>
    <property type="match status" value="1"/>
</dbReference>
<name>A0A8T0A1L4_9BILA</name>
<feature type="transmembrane region" description="Helical" evidence="5">
    <location>
        <begin position="43"/>
        <end position="76"/>
    </location>
</feature>
<keyword evidence="3 5" id="KW-1133">Transmembrane helix</keyword>
<reference evidence="7" key="1">
    <citation type="journal article" date="2020" name="Ecol. Evol.">
        <title>Genome structure and content of the rice root-knot nematode (Meloidogyne graminicola).</title>
        <authorList>
            <person name="Phan N.T."/>
            <person name="Danchin E.G.J."/>
            <person name="Klopp C."/>
            <person name="Perfus-Barbeoch L."/>
            <person name="Kozlowski D.K."/>
            <person name="Koutsovoulos G.D."/>
            <person name="Lopez-Roques C."/>
            <person name="Bouchez O."/>
            <person name="Zahm M."/>
            <person name="Besnard G."/>
            <person name="Bellafiore S."/>
        </authorList>
    </citation>
    <scope>NUCLEOTIDE SEQUENCE</scope>
    <source>
        <strain evidence="7">VN-18</strain>
    </source>
</reference>
<gene>
    <name evidence="7" type="ORF">Mgra_00001084</name>
</gene>
<feature type="transmembrane region" description="Helical" evidence="5">
    <location>
        <begin position="284"/>
        <end position="310"/>
    </location>
</feature>
<dbReference type="OrthoDB" id="5820127at2759"/>
<keyword evidence="4 5" id="KW-0472">Membrane</keyword>
<comment type="subcellular location">
    <subcellularLocation>
        <location evidence="1">Membrane</location>
    </subcellularLocation>
</comment>
<protein>
    <recommendedName>
        <fullName evidence="6">G-protein coupled receptors family 1 profile domain-containing protein</fullName>
    </recommendedName>
</protein>
<dbReference type="InterPro" id="IPR000276">
    <property type="entry name" value="GPCR_Rhodpsn"/>
</dbReference>
<organism evidence="7 8">
    <name type="scientific">Meloidogyne graminicola</name>
    <dbReference type="NCBI Taxonomy" id="189291"/>
    <lineage>
        <taxon>Eukaryota</taxon>
        <taxon>Metazoa</taxon>
        <taxon>Ecdysozoa</taxon>
        <taxon>Nematoda</taxon>
        <taxon>Chromadorea</taxon>
        <taxon>Rhabditida</taxon>
        <taxon>Tylenchina</taxon>
        <taxon>Tylenchomorpha</taxon>
        <taxon>Tylenchoidea</taxon>
        <taxon>Meloidogynidae</taxon>
        <taxon>Meloidogyninae</taxon>
        <taxon>Meloidogyne</taxon>
    </lineage>
</organism>